<keyword evidence="2" id="KW-1185">Reference proteome</keyword>
<gene>
    <name evidence="1" type="ORF">ASU35_05380</name>
</gene>
<organism evidence="1 2">
    <name type="scientific">Acetivibrio ethanolgignens</name>
    <dbReference type="NCBI Taxonomy" id="290052"/>
    <lineage>
        <taxon>Bacteria</taxon>
        <taxon>Bacillati</taxon>
        <taxon>Bacillota</taxon>
        <taxon>Clostridia</taxon>
        <taxon>Eubacteriales</taxon>
        <taxon>Oscillospiraceae</taxon>
        <taxon>Acetivibrio</taxon>
    </lineage>
</organism>
<dbReference type="OrthoDB" id="9873955at2"/>
<dbReference type="RefSeq" id="WP_058351368.1">
    <property type="nucleotide sequence ID" value="NZ_CABMMD010000013.1"/>
</dbReference>
<evidence type="ECO:0000313" key="2">
    <source>
        <dbReference type="Proteomes" id="UP000054874"/>
    </source>
</evidence>
<protein>
    <submittedName>
        <fullName evidence="1">Uncharacterized protein</fullName>
    </submittedName>
</protein>
<sequence>MNDKGKLWNGSKKQAKIRISLYGRQNIIQIGKDVVRVLGVPPYISIRINPEMDSILVEPAEEKHKLSFKVAEDICFNKNRQMVISSASFVIGFMVKNNLDISETYQIDGVYSEKNNAAVFQMKDAKVYEPKKQKV</sequence>
<reference evidence="1 2" key="1">
    <citation type="submission" date="2015-11" db="EMBL/GenBank/DDBJ databases">
        <title>Butyribacter intestini gen. nov., sp. nov., a butyric acid-producing bacterium of the family Lachnospiraceae isolated from the human faeces.</title>
        <authorList>
            <person name="Zou Y."/>
            <person name="Xue W."/>
            <person name="Luo G."/>
            <person name="Lv M."/>
        </authorList>
    </citation>
    <scope>NUCLEOTIDE SEQUENCE [LARGE SCALE GENOMIC DNA]</scope>
    <source>
        <strain evidence="1 2">ACET-33324</strain>
    </source>
</reference>
<evidence type="ECO:0000313" key="1">
    <source>
        <dbReference type="EMBL" id="KSV60392.1"/>
    </source>
</evidence>
<dbReference type="Proteomes" id="UP000054874">
    <property type="component" value="Unassembled WGS sequence"/>
</dbReference>
<accession>A0A0V8QIL2</accession>
<name>A0A0V8QIL2_9FIRM</name>
<dbReference type="EMBL" id="LNAM01000013">
    <property type="protein sequence ID" value="KSV60392.1"/>
    <property type="molecule type" value="Genomic_DNA"/>
</dbReference>
<dbReference type="AlphaFoldDB" id="A0A0V8QIL2"/>
<comment type="caution">
    <text evidence="1">The sequence shown here is derived from an EMBL/GenBank/DDBJ whole genome shotgun (WGS) entry which is preliminary data.</text>
</comment>
<proteinExistence type="predicted"/>
<dbReference type="STRING" id="290052.ASU35_05380"/>